<name>A0A7V9A1R9_9CORY</name>
<sequence>MRRRFLAELIDEGDFERVRTRFGSGAVDRVRRIYADILERVAAAGLCPAGRDPVRFHRALAAVAKPLPAAEVLGEEYADQQEFVVNVLLDGFKAEAAG</sequence>
<dbReference type="Proteomes" id="UP000581408">
    <property type="component" value="Unassembled WGS sequence"/>
</dbReference>
<reference evidence="3 4" key="1">
    <citation type="submission" date="2020-05" db="EMBL/GenBank/DDBJ databases">
        <title>Descriptions of Corynebacterium xxxx sp. nov., Corynebacterium yyyy sp. nov. and Corynebacterium zzzz sp. nov.</title>
        <authorList>
            <person name="Zhang G."/>
        </authorList>
    </citation>
    <scope>NUCLEOTIDE SEQUENCE [LARGE SCALE GENOMIC DNA]</scope>
    <source>
        <strain evidence="2">Zg-913</strain>
        <strain evidence="3">zg-913</strain>
        <strain evidence="1">Zg-915</strain>
        <strain evidence="4">zg-915</strain>
    </source>
</reference>
<keyword evidence="3" id="KW-1185">Reference proteome</keyword>
<dbReference type="AlphaFoldDB" id="A0A7V9A1R9"/>
<dbReference type="EMBL" id="JABFED010000003">
    <property type="protein sequence ID" value="MBA1837348.1"/>
    <property type="molecule type" value="Genomic_DNA"/>
</dbReference>
<evidence type="ECO:0000313" key="2">
    <source>
        <dbReference type="EMBL" id="MBA1837348.1"/>
    </source>
</evidence>
<dbReference type="SUPFAM" id="SSF48498">
    <property type="entry name" value="Tetracyclin repressor-like, C-terminal domain"/>
    <property type="match status" value="1"/>
</dbReference>
<organism evidence="2 3">
    <name type="scientific">Corynebacterium wankanglinii</name>
    <dbReference type="NCBI Taxonomy" id="2735136"/>
    <lineage>
        <taxon>Bacteria</taxon>
        <taxon>Bacillati</taxon>
        <taxon>Actinomycetota</taxon>
        <taxon>Actinomycetes</taxon>
        <taxon>Mycobacteriales</taxon>
        <taxon>Corynebacteriaceae</taxon>
        <taxon>Corynebacterium</taxon>
    </lineage>
</organism>
<comment type="caution">
    <text evidence="2">The sequence shown here is derived from an EMBL/GenBank/DDBJ whole genome shotgun (WGS) entry which is preliminary data.</text>
</comment>
<evidence type="ECO:0000313" key="1">
    <source>
        <dbReference type="EMBL" id="MBA1834879.1"/>
    </source>
</evidence>
<accession>A0A7V9A1R9</accession>
<dbReference type="Proteomes" id="UP000577408">
    <property type="component" value="Unassembled WGS sequence"/>
</dbReference>
<protein>
    <recommendedName>
        <fullName evidence="5">Tetracyclin repressor-like C-terminal domain-containing protein</fullName>
    </recommendedName>
</protein>
<evidence type="ECO:0000313" key="4">
    <source>
        <dbReference type="Proteomes" id="UP000581408"/>
    </source>
</evidence>
<accession>A0A838CJX5</accession>
<proteinExistence type="predicted"/>
<evidence type="ECO:0000313" key="3">
    <source>
        <dbReference type="Proteomes" id="UP000577408"/>
    </source>
</evidence>
<gene>
    <name evidence="2" type="ORF">HMA55_05435</name>
    <name evidence="1" type="ORF">HMC16_03915</name>
</gene>
<dbReference type="InterPro" id="IPR036271">
    <property type="entry name" value="Tet_transcr_reg_TetR-rel_C_sf"/>
</dbReference>
<dbReference type="RefSeq" id="WP_181192080.1">
    <property type="nucleotide sequence ID" value="NZ_JABFED010000003.1"/>
</dbReference>
<evidence type="ECO:0008006" key="5">
    <source>
        <dbReference type="Google" id="ProtNLM"/>
    </source>
</evidence>
<dbReference type="EMBL" id="JABFEE010000003">
    <property type="protein sequence ID" value="MBA1834879.1"/>
    <property type="molecule type" value="Genomic_DNA"/>
</dbReference>
<dbReference type="Gene3D" id="1.10.357.10">
    <property type="entry name" value="Tetracycline Repressor, domain 2"/>
    <property type="match status" value="1"/>
</dbReference>